<dbReference type="GO" id="GO:0008013">
    <property type="term" value="F:beta-catenin binding"/>
    <property type="evidence" value="ECO:0007669"/>
    <property type="project" value="InterPro"/>
</dbReference>
<name>A0A9N7YB36_PLEPL</name>
<dbReference type="GO" id="GO:0007389">
    <property type="term" value="P:pattern specification process"/>
    <property type="evidence" value="ECO:0007669"/>
    <property type="project" value="TreeGrafter"/>
</dbReference>
<feature type="region of interest" description="Disordered" evidence="1">
    <location>
        <begin position="115"/>
        <end position="145"/>
    </location>
</feature>
<dbReference type="Proteomes" id="UP001153269">
    <property type="component" value="Unassembled WGS sequence"/>
</dbReference>
<evidence type="ECO:0000256" key="1">
    <source>
        <dbReference type="SAM" id="MobiDB-lite"/>
    </source>
</evidence>
<dbReference type="GO" id="GO:0030877">
    <property type="term" value="C:beta-catenin destruction complex"/>
    <property type="evidence" value="ECO:0007669"/>
    <property type="project" value="TreeGrafter"/>
</dbReference>
<organism evidence="2 3">
    <name type="scientific">Pleuronectes platessa</name>
    <name type="common">European plaice</name>
    <dbReference type="NCBI Taxonomy" id="8262"/>
    <lineage>
        <taxon>Eukaryota</taxon>
        <taxon>Metazoa</taxon>
        <taxon>Chordata</taxon>
        <taxon>Craniata</taxon>
        <taxon>Vertebrata</taxon>
        <taxon>Euteleostomi</taxon>
        <taxon>Actinopterygii</taxon>
        <taxon>Neopterygii</taxon>
        <taxon>Teleostei</taxon>
        <taxon>Neoteleostei</taxon>
        <taxon>Acanthomorphata</taxon>
        <taxon>Carangaria</taxon>
        <taxon>Pleuronectiformes</taxon>
        <taxon>Pleuronectoidei</taxon>
        <taxon>Pleuronectidae</taxon>
        <taxon>Pleuronectes</taxon>
    </lineage>
</organism>
<dbReference type="PANTHER" id="PTHR12607">
    <property type="entry name" value="ADENOMATOUS POLYPOSIS COLI PROTEIN FAMILY"/>
    <property type="match status" value="1"/>
</dbReference>
<evidence type="ECO:0000313" key="2">
    <source>
        <dbReference type="EMBL" id="CAB1419266.1"/>
    </source>
</evidence>
<dbReference type="InterPro" id="IPR026818">
    <property type="entry name" value="Apc_fam"/>
</dbReference>
<feature type="compositionally biased region" description="Basic residues" evidence="1">
    <location>
        <begin position="133"/>
        <end position="145"/>
    </location>
</feature>
<dbReference type="InterPro" id="IPR009223">
    <property type="entry name" value="APC_rpt"/>
</dbReference>
<proteinExistence type="predicted"/>
<dbReference type="GO" id="GO:0016055">
    <property type="term" value="P:Wnt signaling pathway"/>
    <property type="evidence" value="ECO:0007669"/>
    <property type="project" value="InterPro"/>
</dbReference>
<dbReference type="GO" id="GO:0001708">
    <property type="term" value="P:cell fate specification"/>
    <property type="evidence" value="ECO:0007669"/>
    <property type="project" value="TreeGrafter"/>
</dbReference>
<accession>A0A9N7YB36</accession>
<dbReference type="GO" id="GO:0007399">
    <property type="term" value="P:nervous system development"/>
    <property type="evidence" value="ECO:0007669"/>
    <property type="project" value="TreeGrafter"/>
</dbReference>
<dbReference type="GO" id="GO:0005881">
    <property type="term" value="C:cytoplasmic microtubule"/>
    <property type="evidence" value="ECO:0007669"/>
    <property type="project" value="TreeGrafter"/>
</dbReference>
<evidence type="ECO:0000313" key="3">
    <source>
        <dbReference type="Proteomes" id="UP001153269"/>
    </source>
</evidence>
<dbReference type="GO" id="GO:0016342">
    <property type="term" value="C:catenin complex"/>
    <property type="evidence" value="ECO:0007669"/>
    <property type="project" value="TreeGrafter"/>
</dbReference>
<keyword evidence="3" id="KW-1185">Reference proteome</keyword>
<dbReference type="GO" id="GO:0090090">
    <property type="term" value="P:negative regulation of canonical Wnt signaling pathway"/>
    <property type="evidence" value="ECO:0007669"/>
    <property type="project" value="TreeGrafter"/>
</dbReference>
<dbReference type="AlphaFoldDB" id="A0A9N7YB36"/>
<dbReference type="GO" id="GO:0045295">
    <property type="term" value="F:gamma-catenin binding"/>
    <property type="evidence" value="ECO:0007669"/>
    <property type="project" value="TreeGrafter"/>
</dbReference>
<reference evidence="2" key="1">
    <citation type="submission" date="2020-03" db="EMBL/GenBank/DDBJ databases">
        <authorList>
            <person name="Weist P."/>
        </authorList>
    </citation>
    <scope>NUCLEOTIDE SEQUENCE</scope>
</reference>
<comment type="caution">
    <text evidence="2">The sequence shown here is derived from an EMBL/GenBank/DDBJ whole genome shotgun (WGS) entry which is preliminary data.</text>
</comment>
<gene>
    <name evidence="2" type="ORF">PLEPLA_LOCUS7094</name>
</gene>
<dbReference type="GO" id="GO:0007026">
    <property type="term" value="P:negative regulation of microtubule depolymerization"/>
    <property type="evidence" value="ECO:0007669"/>
    <property type="project" value="TreeGrafter"/>
</dbReference>
<protein>
    <submittedName>
        <fullName evidence="2">Uncharacterized protein</fullName>
    </submittedName>
</protein>
<dbReference type="PANTHER" id="PTHR12607:SF3">
    <property type="entry name" value="ADENOMATOUS POLYPOSIS COLI PROTEIN 2"/>
    <property type="match status" value="1"/>
</dbReference>
<dbReference type="GO" id="GO:0008017">
    <property type="term" value="F:microtubule binding"/>
    <property type="evidence" value="ECO:0007669"/>
    <property type="project" value="TreeGrafter"/>
</dbReference>
<dbReference type="GO" id="GO:0016477">
    <property type="term" value="P:cell migration"/>
    <property type="evidence" value="ECO:0007669"/>
    <property type="project" value="TreeGrafter"/>
</dbReference>
<dbReference type="EMBL" id="CADEAL010000377">
    <property type="protein sequence ID" value="CAB1419266.1"/>
    <property type="molecule type" value="Genomic_DNA"/>
</dbReference>
<sequence>MCPGRRIVIPQKDFKFDDSSFTDSAEGTPVNFSSTTSLSDETLQYPVKERGAKDCTAKGMNKHEVLDDEDKRIEDLRIFSHFHKPNRMNYPPEIKMNRATKHVIPTQRVLMQSKEVADRVASQRNRDHSPNQQKKRQGQGTVRKL</sequence>
<dbReference type="Pfam" id="PF05923">
    <property type="entry name" value="APC_r"/>
    <property type="match status" value="1"/>
</dbReference>